<reference evidence="1" key="1">
    <citation type="submission" date="2015-07" db="EMBL/GenBank/DDBJ databases">
        <title>MeaNS - Measles Nucleotide Surveillance Program.</title>
        <authorList>
            <person name="Tran T."/>
            <person name="Druce J."/>
        </authorList>
    </citation>
    <scope>NUCLEOTIDE SEQUENCE</scope>
    <source>
        <strain evidence="1">UCB-OBI-ISO-001</strain>
        <tissue evidence="1">Gonad</tissue>
    </source>
</reference>
<dbReference type="AlphaFoldDB" id="A0A0L8HB48"/>
<protein>
    <submittedName>
        <fullName evidence="1">Uncharacterized protein</fullName>
    </submittedName>
</protein>
<name>A0A0L8HB48_OCTBM</name>
<dbReference type="EMBL" id="KQ418703">
    <property type="protein sequence ID" value="KOF86274.1"/>
    <property type="molecule type" value="Genomic_DNA"/>
</dbReference>
<sequence length="60" mass="6691">MSPIFDLSSCPVVLEDIPEPVLPIFCNIVLIIKFSPLVSVTNVFNRNCVGHPRFIHVIIS</sequence>
<evidence type="ECO:0000313" key="1">
    <source>
        <dbReference type="EMBL" id="KOF86274.1"/>
    </source>
</evidence>
<proteinExistence type="predicted"/>
<organism evidence="1">
    <name type="scientific">Octopus bimaculoides</name>
    <name type="common">California two-spotted octopus</name>
    <dbReference type="NCBI Taxonomy" id="37653"/>
    <lineage>
        <taxon>Eukaryota</taxon>
        <taxon>Metazoa</taxon>
        <taxon>Spiralia</taxon>
        <taxon>Lophotrochozoa</taxon>
        <taxon>Mollusca</taxon>
        <taxon>Cephalopoda</taxon>
        <taxon>Coleoidea</taxon>
        <taxon>Octopodiformes</taxon>
        <taxon>Octopoda</taxon>
        <taxon>Incirrata</taxon>
        <taxon>Octopodidae</taxon>
        <taxon>Octopus</taxon>
    </lineage>
</organism>
<accession>A0A0L8HB48</accession>
<gene>
    <name evidence="1" type="ORF">OCBIM_22018965mg</name>
</gene>